<evidence type="ECO:0000256" key="4">
    <source>
        <dbReference type="ARBA" id="ARBA00022448"/>
    </source>
</evidence>
<dbReference type="Pfam" id="PF02050">
    <property type="entry name" value="FliJ"/>
    <property type="match status" value="1"/>
</dbReference>
<evidence type="ECO:0000256" key="8">
    <source>
        <dbReference type="ARBA" id="ARBA00022927"/>
    </source>
</evidence>
<keyword evidence="7" id="KW-1005">Bacterial flagellum biogenesis</keyword>
<keyword evidence="11" id="KW-0175">Coiled coil</keyword>
<feature type="coiled-coil region" evidence="11">
    <location>
        <begin position="12"/>
        <end position="39"/>
    </location>
</feature>
<dbReference type="InterPro" id="IPR053716">
    <property type="entry name" value="Flag_assembly_chemotaxis_eff"/>
</dbReference>
<dbReference type="NCBIfam" id="TIGR02473">
    <property type="entry name" value="flagell_FliJ"/>
    <property type="match status" value="1"/>
</dbReference>
<evidence type="ECO:0000313" key="13">
    <source>
        <dbReference type="Proteomes" id="UP000006852"/>
    </source>
</evidence>
<keyword evidence="4" id="KW-0813">Transport</keyword>
<sequence length="135" mass="15774">MQKILDLRIFEKRQAEMELGKANAEVARIQGELESIAKRKVSTIKNFDTNTDFLIQAEIQSFFFMLEQKKEKFLEELATAQIAADEKREVVRQAMQKVKVLEKLKENKFRQWKKDSLKAEELAADDIVTARKNLL</sequence>
<evidence type="ECO:0000256" key="9">
    <source>
        <dbReference type="ARBA" id="ARBA00023136"/>
    </source>
</evidence>
<evidence type="ECO:0000256" key="1">
    <source>
        <dbReference type="ARBA" id="ARBA00004413"/>
    </source>
</evidence>
<dbReference type="AlphaFoldDB" id="F2NXF9"/>
<keyword evidence="9" id="KW-0472">Membrane</keyword>
<reference evidence="13" key="2">
    <citation type="submission" date="2011-04" db="EMBL/GenBank/DDBJ databases">
        <title>The complete genome of chromosome of Treponema succinifaciens DSM 2489.</title>
        <authorList>
            <person name="Lucas S."/>
            <person name="Copeland A."/>
            <person name="Lapidus A."/>
            <person name="Bruce D."/>
            <person name="Goodwin L."/>
            <person name="Pitluck S."/>
            <person name="Peters L."/>
            <person name="Kyrpides N."/>
            <person name="Mavromatis K."/>
            <person name="Ivanova N."/>
            <person name="Ovchinnikova G."/>
            <person name="Teshima H."/>
            <person name="Detter J.C."/>
            <person name="Tapia R."/>
            <person name="Han C."/>
            <person name="Land M."/>
            <person name="Hauser L."/>
            <person name="Markowitz V."/>
            <person name="Cheng J.-F."/>
            <person name="Hugenholtz P."/>
            <person name="Woyke T."/>
            <person name="Wu D."/>
            <person name="Gronow S."/>
            <person name="Wellnitz S."/>
            <person name="Brambilla E."/>
            <person name="Klenk H.-P."/>
            <person name="Eisen J.A."/>
        </authorList>
    </citation>
    <scope>NUCLEOTIDE SEQUENCE [LARGE SCALE GENOMIC DNA]</scope>
    <source>
        <strain evidence="13">ATCC 33096 / DSM 2489 / 6091</strain>
    </source>
</reference>
<evidence type="ECO:0000256" key="2">
    <source>
        <dbReference type="ARBA" id="ARBA00010004"/>
    </source>
</evidence>
<dbReference type="GO" id="GO:0015031">
    <property type="term" value="P:protein transport"/>
    <property type="evidence" value="ECO:0007669"/>
    <property type="project" value="UniProtKB-KW"/>
</dbReference>
<dbReference type="STRING" id="869209.Tresu_1126"/>
<keyword evidence="13" id="KW-1185">Reference proteome</keyword>
<dbReference type="KEGG" id="tsu:Tresu_1126"/>
<dbReference type="Proteomes" id="UP000006852">
    <property type="component" value="Chromosome"/>
</dbReference>
<comment type="similarity">
    <text evidence="2">Belongs to the FliJ family.</text>
</comment>
<dbReference type="Gene3D" id="1.10.287.1700">
    <property type="match status" value="1"/>
</dbReference>
<organism evidence="12 13">
    <name type="scientific">Treponema succinifaciens (strain ATCC 33096 / DSM 2489 / 6091)</name>
    <dbReference type="NCBI Taxonomy" id="869209"/>
    <lineage>
        <taxon>Bacteria</taxon>
        <taxon>Pseudomonadati</taxon>
        <taxon>Spirochaetota</taxon>
        <taxon>Spirochaetia</taxon>
        <taxon>Spirochaetales</taxon>
        <taxon>Treponemataceae</taxon>
        <taxon>Treponema</taxon>
    </lineage>
</organism>
<keyword evidence="12" id="KW-0969">Cilium</keyword>
<evidence type="ECO:0000256" key="6">
    <source>
        <dbReference type="ARBA" id="ARBA00022500"/>
    </source>
</evidence>
<keyword evidence="8" id="KW-0653">Protein transport</keyword>
<dbReference type="GO" id="GO:0044781">
    <property type="term" value="P:bacterial-type flagellum organization"/>
    <property type="evidence" value="ECO:0007669"/>
    <property type="project" value="UniProtKB-KW"/>
</dbReference>
<dbReference type="HOGENOM" id="CLU_139638_0_0_12"/>
<dbReference type="GO" id="GO:0005886">
    <property type="term" value="C:plasma membrane"/>
    <property type="evidence" value="ECO:0007669"/>
    <property type="project" value="UniProtKB-SubCell"/>
</dbReference>
<evidence type="ECO:0000256" key="3">
    <source>
        <dbReference type="ARBA" id="ARBA00020392"/>
    </source>
</evidence>
<keyword evidence="12" id="KW-0966">Cell projection</keyword>
<evidence type="ECO:0000256" key="10">
    <source>
        <dbReference type="ARBA" id="ARBA00023225"/>
    </source>
</evidence>
<evidence type="ECO:0000256" key="11">
    <source>
        <dbReference type="SAM" id="Coils"/>
    </source>
</evidence>
<dbReference type="GO" id="GO:0006935">
    <property type="term" value="P:chemotaxis"/>
    <property type="evidence" value="ECO:0007669"/>
    <property type="project" value="UniProtKB-KW"/>
</dbReference>
<protein>
    <recommendedName>
        <fullName evidence="3">Flagellar FliJ protein</fullName>
    </recommendedName>
</protein>
<comment type="subcellular location">
    <subcellularLocation>
        <location evidence="1">Cell membrane</location>
        <topology evidence="1">Peripheral membrane protein</topology>
        <orientation evidence="1">Cytoplasmic side</orientation>
    </subcellularLocation>
</comment>
<keyword evidence="10" id="KW-1006">Bacterial flagellum protein export</keyword>
<keyword evidence="6" id="KW-0145">Chemotaxis</keyword>
<proteinExistence type="inferred from homology"/>
<keyword evidence="12" id="KW-0282">Flagellum</keyword>
<dbReference type="EMBL" id="CP002631">
    <property type="protein sequence ID" value="AEB14038.1"/>
    <property type="molecule type" value="Genomic_DNA"/>
</dbReference>
<evidence type="ECO:0000256" key="7">
    <source>
        <dbReference type="ARBA" id="ARBA00022795"/>
    </source>
</evidence>
<keyword evidence="5" id="KW-1003">Cell membrane</keyword>
<gene>
    <name evidence="12" type="ordered locus">Tresu_1126</name>
</gene>
<reference evidence="12 13" key="1">
    <citation type="journal article" date="2011" name="Stand. Genomic Sci.">
        <title>Complete genome sequence of Treponema succinifaciens type strain (6091).</title>
        <authorList>
            <person name="Han C."/>
            <person name="Gronow S."/>
            <person name="Teshima H."/>
            <person name="Lapidus A."/>
            <person name="Nolan M."/>
            <person name="Lucas S."/>
            <person name="Hammon N."/>
            <person name="Deshpande S."/>
            <person name="Cheng J.F."/>
            <person name="Zeytun A."/>
            <person name="Tapia R."/>
            <person name="Goodwin L."/>
            <person name="Pitluck S."/>
            <person name="Liolios K."/>
            <person name="Pagani I."/>
            <person name="Ivanova N."/>
            <person name="Mavromatis K."/>
            <person name="Mikhailova N."/>
            <person name="Huntemann M."/>
            <person name="Pati A."/>
            <person name="Chen A."/>
            <person name="Palaniappan K."/>
            <person name="Land M."/>
            <person name="Hauser L."/>
            <person name="Brambilla E.M."/>
            <person name="Rohde M."/>
            <person name="Goker M."/>
            <person name="Woyke T."/>
            <person name="Bristow J."/>
            <person name="Eisen J.A."/>
            <person name="Markowitz V."/>
            <person name="Hugenholtz P."/>
            <person name="Kyrpides N.C."/>
            <person name="Klenk H.P."/>
            <person name="Detter J.C."/>
        </authorList>
    </citation>
    <scope>NUCLEOTIDE SEQUENCE [LARGE SCALE GENOMIC DNA]</scope>
    <source>
        <strain evidence="13">ATCC 33096 / DSM 2489 / 6091</strain>
    </source>
</reference>
<dbReference type="GO" id="GO:0071973">
    <property type="term" value="P:bacterial-type flagellum-dependent cell motility"/>
    <property type="evidence" value="ECO:0007669"/>
    <property type="project" value="InterPro"/>
</dbReference>
<name>F2NXF9_TRES6</name>
<accession>F2NXF9</accession>
<dbReference type="GO" id="GO:0009288">
    <property type="term" value="C:bacterial-type flagellum"/>
    <property type="evidence" value="ECO:0007669"/>
    <property type="project" value="InterPro"/>
</dbReference>
<evidence type="ECO:0000256" key="5">
    <source>
        <dbReference type="ARBA" id="ARBA00022475"/>
    </source>
</evidence>
<evidence type="ECO:0000313" key="12">
    <source>
        <dbReference type="EMBL" id="AEB14038.1"/>
    </source>
</evidence>
<dbReference type="InterPro" id="IPR012823">
    <property type="entry name" value="Flagell_FliJ"/>
</dbReference>